<sequence length="123" mass="12859">MASNKSIASHALLFVAMGLILAASVWAQTPALTPAPAPSQSPCPPGFSNVIAFILGEAQYLARGISLIYSPVQVTPGTSTRRCLCYFSTNITLVPNFTIGFIQFPPIVQPNTNGPLACVPAAI</sequence>
<gene>
    <name evidence="2" type="ORF">BAE44_0019229</name>
</gene>
<name>A0A1E5V3Q3_9POAL</name>
<evidence type="ECO:0008006" key="4">
    <source>
        <dbReference type="Google" id="ProtNLM"/>
    </source>
</evidence>
<keyword evidence="1" id="KW-0732">Signal</keyword>
<comment type="caution">
    <text evidence="2">The sequence shown here is derived from an EMBL/GenBank/DDBJ whole genome shotgun (WGS) entry which is preliminary data.</text>
</comment>
<dbReference type="AlphaFoldDB" id="A0A1E5V3Q3"/>
<evidence type="ECO:0000256" key="1">
    <source>
        <dbReference type="SAM" id="SignalP"/>
    </source>
</evidence>
<feature type="signal peptide" evidence="1">
    <location>
        <begin position="1"/>
        <end position="27"/>
    </location>
</feature>
<keyword evidence="3" id="KW-1185">Reference proteome</keyword>
<dbReference type="Proteomes" id="UP000095767">
    <property type="component" value="Unassembled WGS sequence"/>
</dbReference>
<organism evidence="2 3">
    <name type="scientific">Dichanthelium oligosanthes</name>
    <dbReference type="NCBI Taxonomy" id="888268"/>
    <lineage>
        <taxon>Eukaryota</taxon>
        <taxon>Viridiplantae</taxon>
        <taxon>Streptophyta</taxon>
        <taxon>Embryophyta</taxon>
        <taxon>Tracheophyta</taxon>
        <taxon>Spermatophyta</taxon>
        <taxon>Magnoliopsida</taxon>
        <taxon>Liliopsida</taxon>
        <taxon>Poales</taxon>
        <taxon>Poaceae</taxon>
        <taxon>PACMAD clade</taxon>
        <taxon>Panicoideae</taxon>
        <taxon>Panicodae</taxon>
        <taxon>Paniceae</taxon>
        <taxon>Dichantheliinae</taxon>
        <taxon>Dichanthelium</taxon>
    </lineage>
</organism>
<accession>A0A1E5V3Q3</accession>
<reference evidence="2 3" key="1">
    <citation type="submission" date="2016-09" db="EMBL/GenBank/DDBJ databases">
        <title>The draft genome of Dichanthelium oligosanthes: A C3 panicoid grass species.</title>
        <authorList>
            <person name="Studer A.J."/>
            <person name="Schnable J.C."/>
            <person name="Brutnell T.P."/>
        </authorList>
    </citation>
    <scope>NUCLEOTIDE SEQUENCE [LARGE SCALE GENOMIC DNA]</scope>
    <source>
        <strain evidence="3">cv. Kellogg 1175</strain>
        <tissue evidence="2">Leaf</tissue>
    </source>
</reference>
<protein>
    <recommendedName>
        <fullName evidence="4">Bifunctional inhibitor/plant lipid transfer protein/seed storage helical domain-containing protein</fullName>
    </recommendedName>
</protein>
<proteinExistence type="predicted"/>
<dbReference type="EMBL" id="LWDX02052697">
    <property type="protein sequence ID" value="OEL19751.1"/>
    <property type="molecule type" value="Genomic_DNA"/>
</dbReference>
<dbReference type="OrthoDB" id="696754at2759"/>
<evidence type="ECO:0000313" key="2">
    <source>
        <dbReference type="EMBL" id="OEL19751.1"/>
    </source>
</evidence>
<evidence type="ECO:0000313" key="3">
    <source>
        <dbReference type="Proteomes" id="UP000095767"/>
    </source>
</evidence>
<feature type="chain" id="PRO_5009187655" description="Bifunctional inhibitor/plant lipid transfer protein/seed storage helical domain-containing protein" evidence="1">
    <location>
        <begin position="28"/>
        <end position="123"/>
    </location>
</feature>